<name>C5E3U7_ZYGRC</name>
<reference evidence="2 3" key="1">
    <citation type="journal article" date="2009" name="Genome Res.">
        <title>Comparative genomics of protoploid Saccharomycetaceae.</title>
        <authorList>
            <consortium name="The Genolevures Consortium"/>
            <person name="Souciet J.-L."/>
            <person name="Dujon B."/>
            <person name="Gaillardin C."/>
            <person name="Johnston M."/>
            <person name="Baret P.V."/>
            <person name="Cliften P."/>
            <person name="Sherman D.J."/>
            <person name="Weissenbach J."/>
            <person name="Westhof E."/>
            <person name="Wincker P."/>
            <person name="Jubin C."/>
            <person name="Poulain J."/>
            <person name="Barbe V."/>
            <person name="Segurens B."/>
            <person name="Artiguenave F."/>
            <person name="Anthouard V."/>
            <person name="Vacherie B."/>
            <person name="Val M.-E."/>
            <person name="Fulton R.S."/>
            <person name="Minx P."/>
            <person name="Wilson R."/>
            <person name="Durrens P."/>
            <person name="Jean G."/>
            <person name="Marck C."/>
            <person name="Martin T."/>
            <person name="Nikolski M."/>
            <person name="Rolland T."/>
            <person name="Seret M.-L."/>
            <person name="Casaregola S."/>
            <person name="Despons L."/>
            <person name="Fairhead C."/>
            <person name="Fischer G."/>
            <person name="Lafontaine I."/>
            <person name="Leh V."/>
            <person name="Lemaire M."/>
            <person name="de Montigny J."/>
            <person name="Neuveglise C."/>
            <person name="Thierry A."/>
            <person name="Blanc-Lenfle I."/>
            <person name="Bleykasten C."/>
            <person name="Diffels J."/>
            <person name="Fritsch E."/>
            <person name="Frangeul L."/>
            <person name="Goeffon A."/>
            <person name="Jauniaux N."/>
            <person name="Kachouri-Lafond R."/>
            <person name="Payen C."/>
            <person name="Potier S."/>
            <person name="Pribylova L."/>
            <person name="Ozanne C."/>
            <person name="Richard G.-F."/>
            <person name="Sacerdot C."/>
            <person name="Straub M.-L."/>
            <person name="Talla E."/>
        </authorList>
    </citation>
    <scope>NUCLEOTIDE SEQUENCE [LARGE SCALE GENOMIC DNA]</scope>
    <source>
        <strain evidence="2 3">ATCC 2623 / CBS 732 / BCRC 21506 / NBRC 1130 / NCYC 568 / NRRL Y-229</strain>
    </source>
</reference>
<dbReference type="RefSeq" id="XP_002498963.1">
    <property type="nucleotide sequence ID" value="XM_002498918.1"/>
</dbReference>
<dbReference type="AlphaFoldDB" id="C5E3U7"/>
<gene>
    <name evidence="2" type="ordered locus">ZYRO0E00330g</name>
</gene>
<dbReference type="HOGENOM" id="CLU_062892_0_0_1"/>
<keyword evidence="1" id="KW-1133">Transmembrane helix</keyword>
<feature type="transmembrane region" description="Helical" evidence="1">
    <location>
        <begin position="59"/>
        <end position="81"/>
    </location>
</feature>
<dbReference type="InParanoid" id="C5E3U7"/>
<sequence length="357" mass="42378">MESDNESQKPVLPKDLFKNAFTWMFYEISKHRFPSVVSCVYLVIVLVGFWWNFADKNLPLSIVLAAVGLFGILFGLIPAWFQNVKEHPNTKKLVQQVLESNPGVDTRKWDEIANILNLFFYRENIWRTPYFFFNGQHVQRVFKYNVLKPYLGGQFEGVADADKIQSAKCYMQSIKVYFELSLKDSISEFFLNSELPRDTHRNKFFFHPRYFFMGFMICFFQGQILLLVVQLFVQRSFWILPTIINYQYCLLKCYQYGYRFWYPEMDVMQAIKFLAIITKFSPRKELDKWDQIARYMNQYLMEGNSSHSRNIFFDGKHCLDCYKACFESLSLGNNSLSYDELKEIVEITQPSLNEETD</sequence>
<feature type="transmembrane region" description="Helical" evidence="1">
    <location>
        <begin position="33"/>
        <end position="53"/>
    </location>
</feature>
<evidence type="ECO:0000313" key="2">
    <source>
        <dbReference type="EMBL" id="CAR30708.1"/>
    </source>
</evidence>
<proteinExistence type="predicted"/>
<keyword evidence="3" id="KW-1185">Reference proteome</keyword>
<evidence type="ECO:0000256" key="1">
    <source>
        <dbReference type="SAM" id="Phobius"/>
    </source>
</evidence>
<dbReference type="GeneID" id="8204493"/>
<keyword evidence="1" id="KW-0472">Membrane</keyword>
<protein>
    <submittedName>
        <fullName evidence="2">ZYRO0E00330p</fullName>
    </submittedName>
</protein>
<evidence type="ECO:0000313" key="3">
    <source>
        <dbReference type="Proteomes" id="UP000008536"/>
    </source>
</evidence>
<keyword evidence="1" id="KW-0812">Transmembrane</keyword>
<dbReference type="Proteomes" id="UP000008536">
    <property type="component" value="Chromosome E"/>
</dbReference>
<dbReference type="Pfam" id="PF00674">
    <property type="entry name" value="DUP"/>
    <property type="match status" value="2"/>
</dbReference>
<dbReference type="InterPro" id="IPR001142">
    <property type="entry name" value="DUP/COS"/>
</dbReference>
<dbReference type="EMBL" id="CU928181">
    <property type="protein sequence ID" value="CAR30708.1"/>
    <property type="molecule type" value="Genomic_DNA"/>
</dbReference>
<feature type="transmembrane region" description="Helical" evidence="1">
    <location>
        <begin position="210"/>
        <end position="233"/>
    </location>
</feature>
<dbReference type="KEGG" id="zro:ZYRO0E00330g"/>
<organism evidence="2 3">
    <name type="scientific">Zygosaccharomyces rouxii (strain ATCC 2623 / CBS 732 / NBRC 1130 / NCYC 568 / NRRL Y-229)</name>
    <dbReference type="NCBI Taxonomy" id="559307"/>
    <lineage>
        <taxon>Eukaryota</taxon>
        <taxon>Fungi</taxon>
        <taxon>Dikarya</taxon>
        <taxon>Ascomycota</taxon>
        <taxon>Saccharomycotina</taxon>
        <taxon>Saccharomycetes</taxon>
        <taxon>Saccharomycetales</taxon>
        <taxon>Saccharomycetaceae</taxon>
        <taxon>Zygosaccharomyces</taxon>
    </lineage>
</organism>
<dbReference type="FunCoup" id="C5E3U7">
    <property type="interactions" value="145"/>
</dbReference>
<accession>C5E3U7</accession>